<evidence type="ECO:0000256" key="1">
    <source>
        <dbReference type="SAM" id="MobiDB-lite"/>
    </source>
</evidence>
<feature type="compositionally biased region" description="Low complexity" evidence="1">
    <location>
        <begin position="137"/>
        <end position="150"/>
    </location>
</feature>
<evidence type="ECO:0000313" key="3">
    <source>
        <dbReference type="EMBL" id="CAE8598055.1"/>
    </source>
</evidence>
<comment type="caution">
    <text evidence="3">The sequence shown here is derived from an EMBL/GenBank/DDBJ whole genome shotgun (WGS) entry which is preliminary data.</text>
</comment>
<dbReference type="SUPFAM" id="SSF49879">
    <property type="entry name" value="SMAD/FHA domain"/>
    <property type="match status" value="3"/>
</dbReference>
<sequence>MGDRSGLLRVDEESDTATAVQLPLRGPSPLSTASEVTPMPGPEAEDSRPACDPGMLSRHSLSLSSPLSSVDLLTPSSARDLSCPSGYVASSGGSDAEGDVISPVSCVLVNGRLQPPSAAAAVANSARPAETGRGESNNNKNKNNNNNNNNTDSHMGHDALPDTDEVSLKGPSDEGNLGFIEHSFGGPLALIPAETGRSEAESTVSHMEHDAISDTGEVSRLRPNEEGNPLDEHRGATPFAFEQLPAFGCPGSESWQACAAGPEGPTACLAAGSIPKTSSLDLPGSELGGAREANLGFIEHSFGGPLALRPAETGRSEAELAISHMEHDAISDTGEVSRLRPSEEGKPLDEHCRATNFTVEQLPAFGRPGSESLQACAAGPEGPTAWLAVGSMPKTSSLDLPGSELVGAREANLGFIEHSFGGPLALGGVGHEPAFSSAGQGTGGRQVTLDCARAPATTDISTMPLEVRRLILPPGNGPWVIGRQCQPQFFARLVPDEAARNCISRNHFELFWSGGQLLLRMLSGNKVLLDGKPIVQQHPNSAVAMPPLVAAAQSSQGSASVVGLTTIQHGSEIGLCLPNSEEPFLLLQVLLRDDMLPGFTGGPLNQADQQGDQPDQQESVTEPAADTPEFVLACSKLRGRSLLEFAPEQRQLTVQFKDGQLLVGRQQQADFFEGLLGKDSPLISYISRAHCELRATGLDILEATNLSSNPLLVGDRELARGDKAVSNLPCEIGFLASFATDDDEDVPAPEVFLQLRLEVSGSSGSFGARGNTFVAVKASSGPRTAASPVTARRHTLSSEVECPAANEIYVLELGGSATQPSVPPERRQLLLSATRGGFTVGRSHQAELHAEVLTDGSFQWVSREHFRLDISSDGGPFLLTALSSNPLWRQRGVERTKACKGSAPLPLLVGDTVLLYTGAPDGSPDGPGCQGFLYWSLLALKAKAAASAVSPSSSAVPILGDRRPTLAMASLPTAGQPNCATSQSHSHSSPVSSVVGRVATTAASAAVAQNSQAAYIVQNGWASTRPPSPTRAVSISIAGGAGTSNAYPHIPTRTGFATAAVPGISSFGQSSVIPQVPAMSSAQMATQPQGVVLSPVGVWPQTAISPMASVASAAFSSPRVSPRVTVSPSVIVSNQGAVSPRTSVCQEHQFPH</sequence>
<feature type="region of interest" description="Disordered" evidence="1">
    <location>
        <begin position="1"/>
        <end position="82"/>
    </location>
</feature>
<dbReference type="CDD" id="cd00060">
    <property type="entry name" value="FHA"/>
    <property type="match status" value="1"/>
</dbReference>
<dbReference type="InterPro" id="IPR000253">
    <property type="entry name" value="FHA_dom"/>
</dbReference>
<dbReference type="PROSITE" id="PS50006">
    <property type="entry name" value="FHA_DOMAIN"/>
    <property type="match status" value="1"/>
</dbReference>
<dbReference type="AlphaFoldDB" id="A0A813EFP6"/>
<feature type="region of interest" description="Disordered" evidence="1">
    <location>
        <begin position="600"/>
        <end position="625"/>
    </location>
</feature>
<name>A0A813EFP6_POLGL</name>
<feature type="compositionally biased region" description="Low complexity" evidence="1">
    <location>
        <begin position="606"/>
        <end position="617"/>
    </location>
</feature>
<proteinExistence type="predicted"/>
<keyword evidence="4" id="KW-1185">Reference proteome</keyword>
<gene>
    <name evidence="3" type="ORF">PGLA1383_LOCUS16469</name>
</gene>
<dbReference type="EMBL" id="CAJNNV010009991">
    <property type="protein sequence ID" value="CAE8598055.1"/>
    <property type="molecule type" value="Genomic_DNA"/>
</dbReference>
<dbReference type="InterPro" id="IPR008984">
    <property type="entry name" value="SMAD_FHA_dom_sf"/>
</dbReference>
<reference evidence="3" key="1">
    <citation type="submission" date="2021-02" db="EMBL/GenBank/DDBJ databases">
        <authorList>
            <person name="Dougan E. K."/>
            <person name="Rhodes N."/>
            <person name="Thang M."/>
            <person name="Chan C."/>
        </authorList>
    </citation>
    <scope>NUCLEOTIDE SEQUENCE</scope>
</reference>
<protein>
    <recommendedName>
        <fullName evidence="2">FHA domain-containing protein</fullName>
    </recommendedName>
</protein>
<feature type="domain" description="FHA" evidence="2">
    <location>
        <begin position="479"/>
        <end position="534"/>
    </location>
</feature>
<evidence type="ECO:0000313" key="4">
    <source>
        <dbReference type="Proteomes" id="UP000654075"/>
    </source>
</evidence>
<dbReference type="Gene3D" id="2.60.200.20">
    <property type="match status" value="1"/>
</dbReference>
<dbReference type="OrthoDB" id="426288at2759"/>
<evidence type="ECO:0000259" key="2">
    <source>
        <dbReference type="PROSITE" id="PS50006"/>
    </source>
</evidence>
<dbReference type="Proteomes" id="UP000654075">
    <property type="component" value="Unassembled WGS sequence"/>
</dbReference>
<feature type="compositionally biased region" description="Low complexity" evidence="1">
    <location>
        <begin position="119"/>
        <end position="129"/>
    </location>
</feature>
<accession>A0A813EFP6</accession>
<feature type="compositionally biased region" description="Low complexity" evidence="1">
    <location>
        <begin position="56"/>
        <end position="77"/>
    </location>
</feature>
<dbReference type="SMART" id="SM00240">
    <property type="entry name" value="FHA"/>
    <property type="match status" value="3"/>
</dbReference>
<organism evidence="3 4">
    <name type="scientific">Polarella glacialis</name>
    <name type="common">Dinoflagellate</name>
    <dbReference type="NCBI Taxonomy" id="89957"/>
    <lineage>
        <taxon>Eukaryota</taxon>
        <taxon>Sar</taxon>
        <taxon>Alveolata</taxon>
        <taxon>Dinophyceae</taxon>
        <taxon>Suessiales</taxon>
        <taxon>Suessiaceae</taxon>
        <taxon>Polarella</taxon>
    </lineage>
</organism>
<feature type="region of interest" description="Disordered" evidence="1">
    <location>
        <begin position="119"/>
        <end position="178"/>
    </location>
</feature>